<sequence length="150" mass="17183">MNNYLNPSWVIGFTVGEGWFSVVIFKSNTKTGFAVRLAFTLTQHYRDVKLINSLVEFFNCGQVNISKDKTSVCFKVTNLPDIYNIIIPFFFIKHPLVGGKSLDFVNWCKIAELMKNKTHLTPEGLAEIQKIKFQMNKARLIDNKDTTSKL</sequence>
<geneLocation type="mitochondrion" evidence="2"/>
<dbReference type="PANTHER" id="PTHR36181">
    <property type="entry name" value="INTRON-ENCODED ENDONUCLEASE AI3-RELATED"/>
    <property type="match status" value="1"/>
</dbReference>
<gene>
    <name evidence="2" type="primary">orf150</name>
</gene>
<name>A0A4Y5MZP5_9PEZI</name>
<proteinExistence type="predicted"/>
<dbReference type="Pfam" id="PF00961">
    <property type="entry name" value="LAGLIDADG_1"/>
    <property type="match status" value="1"/>
</dbReference>
<dbReference type="InterPro" id="IPR051289">
    <property type="entry name" value="LAGLIDADG_Endonuclease"/>
</dbReference>
<dbReference type="InterPro" id="IPR004860">
    <property type="entry name" value="LAGLIDADG_dom"/>
</dbReference>
<dbReference type="GO" id="GO:0004519">
    <property type="term" value="F:endonuclease activity"/>
    <property type="evidence" value="ECO:0007669"/>
    <property type="project" value="InterPro"/>
</dbReference>
<dbReference type="EMBL" id="MK820635">
    <property type="protein sequence ID" value="QCW06886.1"/>
    <property type="molecule type" value="Genomic_DNA"/>
</dbReference>
<dbReference type="InterPro" id="IPR027434">
    <property type="entry name" value="Homing_endonucl"/>
</dbReference>
<feature type="domain" description="Homing endonuclease LAGLIDADG" evidence="1">
    <location>
        <begin position="11"/>
        <end position="110"/>
    </location>
</feature>
<evidence type="ECO:0000313" key="2">
    <source>
        <dbReference type="EMBL" id="QCW06886.1"/>
    </source>
</evidence>
<evidence type="ECO:0000259" key="1">
    <source>
        <dbReference type="Pfam" id="PF00961"/>
    </source>
</evidence>
<dbReference type="AlphaFoldDB" id="A0A4Y5MZP5"/>
<dbReference type="SUPFAM" id="SSF55608">
    <property type="entry name" value="Homing endonucleases"/>
    <property type="match status" value="1"/>
</dbReference>
<dbReference type="GO" id="GO:0005739">
    <property type="term" value="C:mitochondrion"/>
    <property type="evidence" value="ECO:0007669"/>
    <property type="project" value="UniProtKB-ARBA"/>
</dbReference>
<reference evidence="2" key="1">
    <citation type="submission" date="2019-04" db="EMBL/GenBank/DDBJ databases">
        <authorList>
            <person name="Yu Z."/>
            <person name="Deng C."/>
        </authorList>
    </citation>
    <scope>NUCLEOTIDE SEQUENCE</scope>
</reference>
<dbReference type="Gene3D" id="3.10.28.10">
    <property type="entry name" value="Homing endonucleases"/>
    <property type="match status" value="1"/>
</dbReference>
<dbReference type="PANTHER" id="PTHR36181:SF4">
    <property type="entry name" value="LAGLIDADG ENDONUCLEASE"/>
    <property type="match status" value="1"/>
</dbReference>
<protein>
    <recommendedName>
        <fullName evidence="1">Homing endonuclease LAGLIDADG domain-containing protein</fullName>
    </recommendedName>
</protein>
<organism evidence="2">
    <name type="scientific">Orbilia brochopaga</name>
    <dbReference type="NCBI Taxonomy" id="3140254"/>
    <lineage>
        <taxon>Eukaryota</taxon>
        <taxon>Fungi</taxon>
        <taxon>Dikarya</taxon>
        <taxon>Ascomycota</taxon>
        <taxon>Pezizomycotina</taxon>
        <taxon>Orbiliomycetes</taxon>
        <taxon>Orbiliales</taxon>
        <taxon>Orbiliaceae</taxon>
        <taxon>Orbilia</taxon>
    </lineage>
</organism>
<keyword evidence="2" id="KW-0496">Mitochondrion</keyword>
<accession>A0A4Y5MZP5</accession>
<dbReference type="FunFam" id="3.10.28.10:FF:000010">
    <property type="entry name" value="LAGLIDADG homing endonuclease I-LtrII"/>
    <property type="match status" value="1"/>
</dbReference>